<proteinExistence type="predicted"/>
<evidence type="ECO:0000256" key="1">
    <source>
        <dbReference type="SAM" id="MobiDB-lite"/>
    </source>
</evidence>
<dbReference type="EMBL" id="JARBHB010000011">
    <property type="protein sequence ID" value="KAJ8873311.1"/>
    <property type="molecule type" value="Genomic_DNA"/>
</dbReference>
<feature type="compositionally biased region" description="Basic and acidic residues" evidence="1">
    <location>
        <begin position="1"/>
        <end position="12"/>
    </location>
</feature>
<organism evidence="2 3">
    <name type="scientific">Dryococelus australis</name>
    <dbReference type="NCBI Taxonomy" id="614101"/>
    <lineage>
        <taxon>Eukaryota</taxon>
        <taxon>Metazoa</taxon>
        <taxon>Ecdysozoa</taxon>
        <taxon>Arthropoda</taxon>
        <taxon>Hexapoda</taxon>
        <taxon>Insecta</taxon>
        <taxon>Pterygota</taxon>
        <taxon>Neoptera</taxon>
        <taxon>Polyneoptera</taxon>
        <taxon>Phasmatodea</taxon>
        <taxon>Verophasmatodea</taxon>
        <taxon>Anareolatae</taxon>
        <taxon>Phasmatidae</taxon>
        <taxon>Eurycanthinae</taxon>
        <taxon>Dryococelus</taxon>
    </lineage>
</organism>
<name>A0ABQ9GMR1_9NEOP</name>
<gene>
    <name evidence="2" type="ORF">PR048_026945</name>
</gene>
<accession>A0ABQ9GMR1</accession>
<dbReference type="Proteomes" id="UP001159363">
    <property type="component" value="Chromosome 10"/>
</dbReference>
<protein>
    <submittedName>
        <fullName evidence="2">Uncharacterized protein</fullName>
    </submittedName>
</protein>
<sequence length="431" mass="47901">MKWRGETGDPRENPPTSNTILTRVNPGATRLVIEPGSPRWEAIGLTTKPRRPHRAGILYINVLHPSHRARWRSSNSLDSHSGGSGFESQYCHSDFGLTWLPKIAPGECWDRHGTTVAERLAHSPPTKAIWVQSPAGSLRIFACGNRGGPCLWSVGFLGYLPFTSPFHSGAVPHPLPSPSSALKTSMLRAFTPLISLGALMGDKDYLISNRGRGGLAARLLASPHCPQTRQTGFDSRWTAPRFPHLRIASNDAAGGRVFSGISRLPRSCIPGLLHTHLASPPIDSQDLDVKSRPNLFTHSLHLFLMQQVATHEHKQERSRGHYCQHQLPPITKPIRASLSWEQSLVPFARREYKGTAPVTGQSEQASEKLELNENGIYCSYTKDEVDRSLWLRTTNLRVPISNCIFCKTSPDSYLPAYHEGEQNWRTMQGLQ</sequence>
<reference evidence="2 3" key="1">
    <citation type="submission" date="2023-02" db="EMBL/GenBank/DDBJ databases">
        <title>LHISI_Scaffold_Assembly.</title>
        <authorList>
            <person name="Stuart O.P."/>
            <person name="Cleave R."/>
            <person name="Magrath M.J.L."/>
            <person name="Mikheyev A.S."/>
        </authorList>
    </citation>
    <scope>NUCLEOTIDE SEQUENCE [LARGE SCALE GENOMIC DNA]</scope>
    <source>
        <strain evidence="2">Daus_M_001</strain>
        <tissue evidence="2">Leg muscle</tissue>
    </source>
</reference>
<evidence type="ECO:0000313" key="2">
    <source>
        <dbReference type="EMBL" id="KAJ8873311.1"/>
    </source>
</evidence>
<feature type="region of interest" description="Disordered" evidence="1">
    <location>
        <begin position="1"/>
        <end position="22"/>
    </location>
</feature>
<keyword evidence="3" id="KW-1185">Reference proteome</keyword>
<comment type="caution">
    <text evidence="2">The sequence shown here is derived from an EMBL/GenBank/DDBJ whole genome shotgun (WGS) entry which is preliminary data.</text>
</comment>
<evidence type="ECO:0000313" key="3">
    <source>
        <dbReference type="Proteomes" id="UP001159363"/>
    </source>
</evidence>